<sequence>MGIKLWSHSAIFKAKQLRVWGKPHNFVPRQMTRSTPELASPSKLSESAVVAKNLSGHSDRETKSVTCSSEGIPVDMLNLIPQYENNIEGMISVSKSQSEIWKLRDLDTQKWRILQISKARLKMHLPLRPIVAALHKRALIQAILQILL</sequence>
<reference evidence="1 2" key="1">
    <citation type="journal article" date="2019" name="Sci. Rep.">
        <title>Orb-weaving spider Araneus ventricosus genome elucidates the spidroin gene catalogue.</title>
        <authorList>
            <person name="Kono N."/>
            <person name="Nakamura H."/>
            <person name="Ohtoshi R."/>
            <person name="Moran D.A.P."/>
            <person name="Shinohara A."/>
            <person name="Yoshida Y."/>
            <person name="Fujiwara M."/>
            <person name="Mori M."/>
            <person name="Tomita M."/>
            <person name="Arakawa K."/>
        </authorList>
    </citation>
    <scope>NUCLEOTIDE SEQUENCE [LARGE SCALE GENOMIC DNA]</scope>
</reference>
<proteinExistence type="predicted"/>
<evidence type="ECO:0000313" key="2">
    <source>
        <dbReference type="Proteomes" id="UP000499080"/>
    </source>
</evidence>
<accession>A0A4Y2SCZ2</accession>
<comment type="caution">
    <text evidence="1">The sequence shown here is derived from an EMBL/GenBank/DDBJ whole genome shotgun (WGS) entry which is preliminary data.</text>
</comment>
<dbReference type="AlphaFoldDB" id="A0A4Y2SCZ2"/>
<protein>
    <submittedName>
        <fullName evidence="1">Uncharacterized protein</fullName>
    </submittedName>
</protein>
<evidence type="ECO:0000313" key="1">
    <source>
        <dbReference type="EMBL" id="GBN86098.1"/>
    </source>
</evidence>
<organism evidence="1 2">
    <name type="scientific">Araneus ventricosus</name>
    <name type="common">Orbweaver spider</name>
    <name type="synonym">Epeira ventricosa</name>
    <dbReference type="NCBI Taxonomy" id="182803"/>
    <lineage>
        <taxon>Eukaryota</taxon>
        <taxon>Metazoa</taxon>
        <taxon>Ecdysozoa</taxon>
        <taxon>Arthropoda</taxon>
        <taxon>Chelicerata</taxon>
        <taxon>Arachnida</taxon>
        <taxon>Araneae</taxon>
        <taxon>Araneomorphae</taxon>
        <taxon>Entelegynae</taxon>
        <taxon>Araneoidea</taxon>
        <taxon>Araneidae</taxon>
        <taxon>Araneus</taxon>
    </lineage>
</organism>
<dbReference type="Proteomes" id="UP000499080">
    <property type="component" value="Unassembled WGS sequence"/>
</dbReference>
<gene>
    <name evidence="1" type="ORF">AVEN_124634_1</name>
</gene>
<keyword evidence="2" id="KW-1185">Reference proteome</keyword>
<dbReference type="EMBL" id="BGPR01021110">
    <property type="protein sequence ID" value="GBN86098.1"/>
    <property type="molecule type" value="Genomic_DNA"/>
</dbReference>
<name>A0A4Y2SCZ2_ARAVE</name>